<comment type="caution">
    <text evidence="3">The sequence shown here is derived from an EMBL/GenBank/DDBJ whole genome shotgun (WGS) entry which is preliminary data.</text>
</comment>
<dbReference type="Pfam" id="PF08495">
    <property type="entry name" value="FIST"/>
    <property type="match status" value="1"/>
</dbReference>
<evidence type="ECO:0000313" key="3">
    <source>
        <dbReference type="EMBL" id="MDO1451534.1"/>
    </source>
</evidence>
<dbReference type="Proteomes" id="UP001168528">
    <property type="component" value="Unassembled WGS sequence"/>
</dbReference>
<dbReference type="PANTHER" id="PTHR40252:SF2">
    <property type="entry name" value="BLR0328 PROTEIN"/>
    <property type="match status" value="1"/>
</dbReference>
<dbReference type="RefSeq" id="WP_302042331.1">
    <property type="nucleotide sequence ID" value="NZ_JAUKPO010000065.1"/>
</dbReference>
<proteinExistence type="predicted"/>
<protein>
    <submittedName>
        <fullName evidence="3">FIST N-terminal domain-containing protein</fullName>
    </submittedName>
</protein>
<dbReference type="PANTHER" id="PTHR40252">
    <property type="entry name" value="BLR0328 PROTEIN"/>
    <property type="match status" value="1"/>
</dbReference>
<dbReference type="SMART" id="SM00897">
    <property type="entry name" value="FIST"/>
    <property type="match status" value="1"/>
</dbReference>
<evidence type="ECO:0000313" key="4">
    <source>
        <dbReference type="Proteomes" id="UP001168528"/>
    </source>
</evidence>
<dbReference type="Pfam" id="PF10442">
    <property type="entry name" value="FIST_C"/>
    <property type="match status" value="1"/>
</dbReference>
<reference evidence="3" key="1">
    <citation type="submission" date="2023-07" db="EMBL/GenBank/DDBJ databases">
        <title>The genome sequence of Rhodocytophaga aerolata KACC 12507.</title>
        <authorList>
            <person name="Zhang X."/>
        </authorList>
    </citation>
    <scope>NUCLEOTIDE SEQUENCE</scope>
    <source>
        <strain evidence="3">KACC 12507</strain>
    </source>
</reference>
<dbReference type="SMART" id="SM01204">
    <property type="entry name" value="FIST_C"/>
    <property type="match status" value="1"/>
</dbReference>
<feature type="domain" description="FIST C-domain" evidence="2">
    <location>
        <begin position="229"/>
        <end position="358"/>
    </location>
</feature>
<accession>A0ABT8RHU1</accession>
<name>A0ABT8RHU1_9BACT</name>
<dbReference type="InterPro" id="IPR013702">
    <property type="entry name" value="FIST_domain_N"/>
</dbReference>
<dbReference type="InterPro" id="IPR019494">
    <property type="entry name" value="FIST_C"/>
</dbReference>
<sequence>MNIKSVYSSHPEALRAVGEIKEQLSGLRANFILYFASSYYDAQSLASSMQEVFPEAVVVGCSTAGELTSGKMLTHSLVAMAFSEGVIQRVEIALASNLGKDTRAINKAVSGLEKALAHPLHSLDPDQYVGILLTDGLSGQEERVNDELGNLTNITFIGGSAGDDLRFEKTYLYAHGKVYSDAALLILLKPKAKFHFLKTQSFLPTDKVLKVTKLNEAKREILEFNHQPATVAYAKALGVAEEELDEHLFKNPLGLMFDPQTPFVRSPRMTENKSVLFYCAMKQNMSLTLLQSTDIIADTTAALQKAKQELEGISAIINFNCILRTLDLKGQDKTEAYGKLFTTIPTVGFSTYGENYIGFINQTATMLLLKE</sequence>
<gene>
    <name evidence="3" type="ORF">Q0590_35000</name>
</gene>
<keyword evidence="4" id="KW-1185">Reference proteome</keyword>
<feature type="domain" description="FIST" evidence="1">
    <location>
        <begin position="28"/>
        <end position="228"/>
    </location>
</feature>
<dbReference type="EMBL" id="JAUKPO010000065">
    <property type="protein sequence ID" value="MDO1451534.1"/>
    <property type="molecule type" value="Genomic_DNA"/>
</dbReference>
<organism evidence="3 4">
    <name type="scientific">Rhodocytophaga aerolata</name>
    <dbReference type="NCBI Taxonomy" id="455078"/>
    <lineage>
        <taxon>Bacteria</taxon>
        <taxon>Pseudomonadati</taxon>
        <taxon>Bacteroidota</taxon>
        <taxon>Cytophagia</taxon>
        <taxon>Cytophagales</taxon>
        <taxon>Rhodocytophagaceae</taxon>
        <taxon>Rhodocytophaga</taxon>
    </lineage>
</organism>
<evidence type="ECO:0000259" key="2">
    <source>
        <dbReference type="SMART" id="SM01204"/>
    </source>
</evidence>
<evidence type="ECO:0000259" key="1">
    <source>
        <dbReference type="SMART" id="SM00897"/>
    </source>
</evidence>